<evidence type="ECO:0000313" key="1">
    <source>
        <dbReference type="EMBL" id="GAI58990.1"/>
    </source>
</evidence>
<dbReference type="AlphaFoldDB" id="X1R782"/>
<protein>
    <submittedName>
        <fullName evidence="1">Uncharacterized protein</fullName>
    </submittedName>
</protein>
<proteinExistence type="predicted"/>
<comment type="caution">
    <text evidence="1">The sequence shown here is derived from an EMBL/GenBank/DDBJ whole genome shotgun (WGS) entry which is preliminary data.</text>
</comment>
<accession>X1R782</accession>
<feature type="non-terminal residue" evidence="1">
    <location>
        <position position="313"/>
    </location>
</feature>
<sequence>MISQENKIVEGNIIDEYWNDAHILDIYNDIFSDNLEKKYNFTLNEFGRLLYVFLPNKIRTFFKQFEIKALNFTPEIYFILDDMTIPFDLIYDKSFFLLKYSISYIIGEPPLGGITFGREVEENKEGLKVQKKFNVLIIESINNSKPVRWNEKLNSKELIFPFEAGINEFSYITEFFNNREEISQITILAGPNSTRENILSHIAGGANHIIHFVGNIFYSKWNPRDSFFLTNDNEIVTFNDINNSIQGSKSNMNPFLFFNSQIYDVEGQKLKNALRTFGEIVEHFDYDKIIGIISRNYPIFDDETKEIIANFYI</sequence>
<name>X1R782_9ZZZZ</name>
<gene>
    <name evidence="1" type="ORF">S12H4_09527</name>
</gene>
<organism evidence="1">
    <name type="scientific">marine sediment metagenome</name>
    <dbReference type="NCBI Taxonomy" id="412755"/>
    <lineage>
        <taxon>unclassified sequences</taxon>
        <taxon>metagenomes</taxon>
        <taxon>ecological metagenomes</taxon>
    </lineage>
</organism>
<reference evidence="1" key="1">
    <citation type="journal article" date="2014" name="Front. Microbiol.">
        <title>High frequency of phylogenetically diverse reductive dehalogenase-homologous genes in deep subseafloor sedimentary metagenomes.</title>
        <authorList>
            <person name="Kawai M."/>
            <person name="Futagami T."/>
            <person name="Toyoda A."/>
            <person name="Takaki Y."/>
            <person name="Nishi S."/>
            <person name="Hori S."/>
            <person name="Arai W."/>
            <person name="Tsubouchi T."/>
            <person name="Morono Y."/>
            <person name="Uchiyama I."/>
            <person name="Ito T."/>
            <person name="Fujiyama A."/>
            <person name="Inagaki F."/>
            <person name="Takami H."/>
        </authorList>
    </citation>
    <scope>NUCLEOTIDE SEQUENCE</scope>
    <source>
        <strain evidence="1">Expedition CK06-06</strain>
    </source>
</reference>
<dbReference type="EMBL" id="BARW01003879">
    <property type="protein sequence ID" value="GAI58990.1"/>
    <property type="molecule type" value="Genomic_DNA"/>
</dbReference>